<comment type="caution">
    <text evidence="8">The sequence shown here is derived from an EMBL/GenBank/DDBJ whole genome shotgun (WGS) entry which is preliminary data.</text>
</comment>
<dbReference type="InterPro" id="IPR000399">
    <property type="entry name" value="TPP-bd_CS"/>
</dbReference>
<comment type="cofactor">
    <cofactor evidence="1">
        <name>thiamine diphosphate</name>
        <dbReference type="ChEBI" id="CHEBI:58937"/>
    </cofactor>
</comment>
<evidence type="ECO:0000256" key="3">
    <source>
        <dbReference type="ARBA" id="ARBA00023052"/>
    </source>
</evidence>
<dbReference type="GO" id="GO:0009097">
    <property type="term" value="P:isoleucine biosynthetic process"/>
    <property type="evidence" value="ECO:0007669"/>
    <property type="project" value="TreeGrafter"/>
</dbReference>
<dbReference type="InterPro" id="IPR029061">
    <property type="entry name" value="THDP-binding"/>
</dbReference>
<dbReference type="SUPFAM" id="SSF52467">
    <property type="entry name" value="DHS-like NAD/FAD-binding domain"/>
    <property type="match status" value="1"/>
</dbReference>
<evidence type="ECO:0000313" key="9">
    <source>
        <dbReference type="Proteomes" id="UP000317155"/>
    </source>
</evidence>
<dbReference type="FunFam" id="3.40.50.970:FF:000007">
    <property type="entry name" value="Acetolactate synthase"/>
    <property type="match status" value="1"/>
</dbReference>
<dbReference type="InterPro" id="IPR045229">
    <property type="entry name" value="TPP_enz"/>
</dbReference>
<name>A0A550JGJ7_9BACT</name>
<dbReference type="GO" id="GO:0005948">
    <property type="term" value="C:acetolactate synthase complex"/>
    <property type="evidence" value="ECO:0007669"/>
    <property type="project" value="TreeGrafter"/>
</dbReference>
<dbReference type="AlphaFoldDB" id="A0A550JGJ7"/>
<dbReference type="PANTHER" id="PTHR18968:SF13">
    <property type="entry name" value="ACETOLACTATE SYNTHASE CATALYTIC SUBUNIT, MITOCHONDRIAL"/>
    <property type="match status" value="1"/>
</dbReference>
<dbReference type="Proteomes" id="UP000317155">
    <property type="component" value="Unassembled WGS sequence"/>
</dbReference>
<sequence>MSPIQSGPAGEQPASQSCAPPDLGDLIVSYLEELHIDYVFGVPGGAIEPFYNALARSARRGGIRPVVARHESGAAFMADGYARETGKLGVCCATTGPGATNLITGVASAFMDSVPLLVITAQTSLPQFGKRALQDSSCTAVDTVGMFRHCTRYNTLISHRGQLEGKLVAAIMAAHRGSGPAHISIPSDILREPRRIRNGADRPVAGDETLRQKFSLIDPTAVEKLRQALEKAKKMVIVIGGACGEAMDEILAFTENTGALLISGPEGKGWIDPWHPQYRGVYGFAGHESARQALFDEEVDLVLAVNTRLGEMLLCGGEEKRLLNDKLVHIDGVAEHFTRSPMARLHVCGQPRAVFESLNRSLRQVRRAAESTTSLKSGPTIAGIPPHLTIEDGSTWLAADGPLKPQRVMVELAVRFPENSRFLVDAGNSWAWATHYLHPKSAGRYRIAMGFGSMTWAIGAAIGTALGCPGNPVVCLTGDGSFLMSGQELSVAVTEKLPVIFVLLNDRALGMVKHGQRLGGGEAIAFELPPVDFCGIARAMGARACRIASLDDLNRLDVAEICAAPGPTLLEIHIDPEETPPMGARMKALSGKTPGVVPLWPKS</sequence>
<dbReference type="PROSITE" id="PS00187">
    <property type="entry name" value="TPP_ENZYMES"/>
    <property type="match status" value="1"/>
</dbReference>
<evidence type="ECO:0000259" key="7">
    <source>
        <dbReference type="Pfam" id="PF02776"/>
    </source>
</evidence>
<dbReference type="SUPFAM" id="SSF52518">
    <property type="entry name" value="Thiamin diphosphate-binding fold (THDP-binding)"/>
    <property type="match status" value="2"/>
</dbReference>
<keyword evidence="3 4" id="KW-0786">Thiamine pyrophosphate</keyword>
<dbReference type="CDD" id="cd07035">
    <property type="entry name" value="TPP_PYR_POX_like"/>
    <property type="match status" value="1"/>
</dbReference>
<dbReference type="Gene3D" id="3.40.50.1220">
    <property type="entry name" value="TPP-binding domain"/>
    <property type="match status" value="1"/>
</dbReference>
<dbReference type="InterPro" id="IPR012000">
    <property type="entry name" value="Thiamin_PyroP_enz_cen_dom"/>
</dbReference>
<evidence type="ECO:0000259" key="6">
    <source>
        <dbReference type="Pfam" id="PF02775"/>
    </source>
</evidence>
<gene>
    <name evidence="8" type="ORF">FL622_07080</name>
</gene>
<dbReference type="GO" id="GO:0050660">
    <property type="term" value="F:flavin adenine dinucleotide binding"/>
    <property type="evidence" value="ECO:0007669"/>
    <property type="project" value="TreeGrafter"/>
</dbReference>
<dbReference type="PANTHER" id="PTHR18968">
    <property type="entry name" value="THIAMINE PYROPHOSPHATE ENZYMES"/>
    <property type="match status" value="1"/>
</dbReference>
<dbReference type="InterPro" id="IPR029035">
    <property type="entry name" value="DHS-like_NAD/FAD-binding_dom"/>
</dbReference>
<dbReference type="Pfam" id="PF02776">
    <property type="entry name" value="TPP_enzyme_N"/>
    <property type="match status" value="1"/>
</dbReference>
<feature type="domain" description="Thiamine pyrophosphate enzyme N-terminal TPP-binding" evidence="7">
    <location>
        <begin position="23"/>
        <end position="135"/>
    </location>
</feature>
<dbReference type="Gene3D" id="3.40.50.970">
    <property type="match status" value="2"/>
</dbReference>
<dbReference type="OrthoDB" id="2254214at2"/>
<dbReference type="Pfam" id="PF00205">
    <property type="entry name" value="TPP_enzyme_M"/>
    <property type="match status" value="1"/>
</dbReference>
<dbReference type="RefSeq" id="WP_092057383.1">
    <property type="nucleotide sequence ID" value="NZ_FOJJ01000034.1"/>
</dbReference>
<dbReference type="EMBL" id="VJVV01000004">
    <property type="protein sequence ID" value="TRO82333.1"/>
    <property type="molecule type" value="Genomic_DNA"/>
</dbReference>
<evidence type="ECO:0000313" key="8">
    <source>
        <dbReference type="EMBL" id="TRO82333.1"/>
    </source>
</evidence>
<keyword evidence="9" id="KW-1185">Reference proteome</keyword>
<dbReference type="CDD" id="cd00568">
    <property type="entry name" value="TPP_enzymes"/>
    <property type="match status" value="1"/>
</dbReference>
<dbReference type="GO" id="GO:0003984">
    <property type="term" value="F:acetolactate synthase activity"/>
    <property type="evidence" value="ECO:0007669"/>
    <property type="project" value="TreeGrafter"/>
</dbReference>
<organism evidence="8 9">
    <name type="scientific">Trichloromonas acetexigens</name>
    <dbReference type="NCBI Taxonomy" id="38815"/>
    <lineage>
        <taxon>Bacteria</taxon>
        <taxon>Pseudomonadati</taxon>
        <taxon>Thermodesulfobacteriota</taxon>
        <taxon>Desulfuromonadia</taxon>
        <taxon>Desulfuromonadales</taxon>
        <taxon>Trichloromonadaceae</taxon>
        <taxon>Trichloromonas</taxon>
    </lineage>
</organism>
<feature type="domain" description="Thiamine pyrophosphate enzyme central" evidence="5">
    <location>
        <begin position="222"/>
        <end position="358"/>
    </location>
</feature>
<dbReference type="GO" id="GO:0000287">
    <property type="term" value="F:magnesium ion binding"/>
    <property type="evidence" value="ECO:0007669"/>
    <property type="project" value="InterPro"/>
</dbReference>
<dbReference type="InterPro" id="IPR011766">
    <property type="entry name" value="TPP_enzyme_TPP-bd"/>
</dbReference>
<dbReference type="GO" id="GO:0030976">
    <property type="term" value="F:thiamine pyrophosphate binding"/>
    <property type="evidence" value="ECO:0007669"/>
    <property type="project" value="InterPro"/>
</dbReference>
<dbReference type="Pfam" id="PF02775">
    <property type="entry name" value="TPP_enzyme_C"/>
    <property type="match status" value="1"/>
</dbReference>
<dbReference type="GO" id="GO:0009099">
    <property type="term" value="P:L-valine biosynthetic process"/>
    <property type="evidence" value="ECO:0007669"/>
    <property type="project" value="TreeGrafter"/>
</dbReference>
<evidence type="ECO:0000256" key="4">
    <source>
        <dbReference type="RuleBase" id="RU362132"/>
    </source>
</evidence>
<evidence type="ECO:0000256" key="1">
    <source>
        <dbReference type="ARBA" id="ARBA00001964"/>
    </source>
</evidence>
<comment type="similarity">
    <text evidence="2 4">Belongs to the TPP enzyme family.</text>
</comment>
<accession>A0A550JGJ7</accession>
<evidence type="ECO:0000259" key="5">
    <source>
        <dbReference type="Pfam" id="PF00205"/>
    </source>
</evidence>
<reference evidence="8 9" key="1">
    <citation type="submission" date="2019-07" db="EMBL/GenBank/DDBJ databases">
        <title>Insights of Desulfuromonas acetexigens electromicrobiology.</title>
        <authorList>
            <person name="Katuri K."/>
            <person name="Sapireddy V."/>
            <person name="Shaw D.R."/>
            <person name="Saikaly P."/>
        </authorList>
    </citation>
    <scope>NUCLEOTIDE SEQUENCE [LARGE SCALE GENOMIC DNA]</scope>
    <source>
        <strain evidence="8 9">2873</strain>
    </source>
</reference>
<dbReference type="InterPro" id="IPR012001">
    <property type="entry name" value="Thiamin_PyroP_enz_TPP-bd_dom"/>
</dbReference>
<protein>
    <submittedName>
        <fullName evidence="8">Thiamine pyrophosphate-binding protein</fullName>
    </submittedName>
</protein>
<evidence type="ECO:0000256" key="2">
    <source>
        <dbReference type="ARBA" id="ARBA00007812"/>
    </source>
</evidence>
<feature type="domain" description="Thiamine pyrophosphate enzyme TPP-binding" evidence="6">
    <location>
        <begin position="425"/>
        <end position="572"/>
    </location>
</feature>
<proteinExistence type="inferred from homology"/>